<proteinExistence type="predicted"/>
<evidence type="ECO:0000259" key="3">
    <source>
        <dbReference type="Pfam" id="PF18962"/>
    </source>
</evidence>
<evidence type="ECO:0000256" key="1">
    <source>
        <dbReference type="ARBA" id="ARBA00022729"/>
    </source>
</evidence>
<gene>
    <name evidence="4" type="ORF">G7034_05260</name>
</gene>
<evidence type="ECO:0000313" key="5">
    <source>
        <dbReference type="Proteomes" id="UP000643701"/>
    </source>
</evidence>
<feature type="chain" id="PRO_5037974562" evidence="2">
    <location>
        <begin position="25"/>
        <end position="316"/>
    </location>
</feature>
<keyword evidence="5" id="KW-1185">Reference proteome</keyword>
<dbReference type="EMBL" id="JAANAS010000039">
    <property type="protein sequence ID" value="NGZ89656.1"/>
    <property type="molecule type" value="Genomic_DNA"/>
</dbReference>
<reference evidence="4" key="1">
    <citation type="submission" date="2020-03" db="EMBL/GenBank/DDBJ databases">
        <title>Psychroflexus Maritimus sp. nov., isolate from marine sediment.</title>
        <authorList>
            <person name="Zhong Y.-L."/>
        </authorList>
    </citation>
    <scope>NUCLEOTIDE SEQUENCE</scope>
    <source>
        <strain evidence="4">C1</strain>
    </source>
</reference>
<dbReference type="RefSeq" id="WP_166399914.1">
    <property type="nucleotide sequence ID" value="NZ_JAANAS010000039.1"/>
</dbReference>
<dbReference type="Pfam" id="PF18962">
    <property type="entry name" value="Por_Secre_tail"/>
    <property type="match status" value="1"/>
</dbReference>
<dbReference type="Proteomes" id="UP000643701">
    <property type="component" value="Unassembled WGS sequence"/>
</dbReference>
<comment type="caution">
    <text evidence="4">The sequence shown here is derived from an EMBL/GenBank/DDBJ whole genome shotgun (WGS) entry which is preliminary data.</text>
</comment>
<name>A0A967AFP8_9FLAO</name>
<protein>
    <submittedName>
        <fullName evidence="4">T9SS type A sorting domain-containing protein</fullName>
    </submittedName>
</protein>
<evidence type="ECO:0000256" key="2">
    <source>
        <dbReference type="SAM" id="SignalP"/>
    </source>
</evidence>
<dbReference type="NCBIfam" id="TIGR04183">
    <property type="entry name" value="Por_Secre_tail"/>
    <property type="match status" value="1"/>
</dbReference>
<evidence type="ECO:0000313" key="4">
    <source>
        <dbReference type="EMBL" id="NGZ89656.1"/>
    </source>
</evidence>
<sequence length="316" mass="36723">MKNQFNIITLFLLINLILSNHTNAQYESIFGEESTRMQLLIIDNMPVEFTTSFDGFYSNNTIMVEDTIYHEFVWFTKINNDEWTEMALVYYLREDLENGKVWLLPPASLNTPPTSKEDEVLVVDMSLEIGDEFTYFRDPVEDQSLTETITVVDVYSENDKKHIVFDREFDPSFGQGLEGWETQSLMFVEGLGSTYGYFHLYQYALLTCIEKDDLIHESIYQPLADLCETDTFSSPNEEFTNTSLYPNPAITYFQVNYPSEIGTSELKIFNLQGKLILQKPSYQQESLDVTNFSSGVYFVELTSREGEIWRKKLIKE</sequence>
<dbReference type="InterPro" id="IPR026444">
    <property type="entry name" value="Secre_tail"/>
</dbReference>
<keyword evidence="1 2" id="KW-0732">Signal</keyword>
<dbReference type="AlphaFoldDB" id="A0A967AFP8"/>
<feature type="signal peptide" evidence="2">
    <location>
        <begin position="1"/>
        <end position="24"/>
    </location>
</feature>
<accession>A0A967AFP8</accession>
<feature type="domain" description="Secretion system C-terminal sorting" evidence="3">
    <location>
        <begin position="244"/>
        <end position="314"/>
    </location>
</feature>
<organism evidence="4 5">
    <name type="scientific">Psychroflexus maritimus</name>
    <dbReference type="NCBI Taxonomy" id="2714865"/>
    <lineage>
        <taxon>Bacteria</taxon>
        <taxon>Pseudomonadati</taxon>
        <taxon>Bacteroidota</taxon>
        <taxon>Flavobacteriia</taxon>
        <taxon>Flavobacteriales</taxon>
        <taxon>Flavobacteriaceae</taxon>
        <taxon>Psychroflexus</taxon>
    </lineage>
</organism>